<dbReference type="Proteomes" id="UP000700815">
    <property type="component" value="Unassembled WGS sequence"/>
</dbReference>
<protein>
    <submittedName>
        <fullName evidence="1">Abi family protein</fullName>
    </submittedName>
</protein>
<dbReference type="InterPro" id="IPR011664">
    <property type="entry name" value="Abi_system_AbiD/AbiF-like"/>
</dbReference>
<proteinExistence type="predicted"/>
<reference evidence="1 2" key="1">
    <citation type="submission" date="2021-05" db="EMBL/GenBank/DDBJ databases">
        <title>Phylogenetic classification of ten novel species belonging to the genus Bifidobacterium comprising B. colchicus sp. nov., B. abeli sp. nov., B. bicoloris sp. nov., B. guerezis sp. nov., B. rosaliae sp. nov., B. santillanensis sp. nov., B. argentati sp. nov., B. amazzoni sp. nov., B. pluviali sp. nov., and B. pinnaculum sp. nov.</title>
        <authorList>
            <person name="Lugli G.A."/>
            <person name="Ruiz Garcia L."/>
            <person name="Margolles A."/>
            <person name="Ventura M."/>
        </authorList>
    </citation>
    <scope>NUCLEOTIDE SEQUENCE [LARGE SCALE GENOMIC DNA]</scope>
    <source>
        <strain evidence="1 2">82T10</strain>
    </source>
</reference>
<gene>
    <name evidence="1" type="ORF">KIH79_11005</name>
</gene>
<accession>A0ABS6WIN4</accession>
<organism evidence="1 2">
    <name type="scientific">Bifidobacterium miconis</name>
    <dbReference type="NCBI Taxonomy" id="2834435"/>
    <lineage>
        <taxon>Bacteria</taxon>
        <taxon>Bacillati</taxon>
        <taxon>Actinomycetota</taxon>
        <taxon>Actinomycetes</taxon>
        <taxon>Bifidobacteriales</taxon>
        <taxon>Bifidobacteriaceae</taxon>
        <taxon>Bifidobacterium</taxon>
    </lineage>
</organism>
<name>A0ABS6WIN4_9BIFI</name>
<sequence length="291" mass="33340">EQVRRLRDRGLIISDESKAVKLLSDTNYYRLRGYWITLEQDGRFLPGTMLDDIRETYLLDRELRLWLWAAIGPVEIKARTAFAYHLGTACGPLAHKTPGLFENNAAYARSMRGYAKEMARAERDGVPCVVHNLRKYGDLPIWAAVEIMSMGTVSQLYGNLSDHAAYPDGLTVNKAIAQDFGVKQFLLKSWLRHLTYIRNLCGHHSRIYNRTMTTRATLLKMDSRHDGAKAWPTIITLMRLYQRLWPEQWHDLACGLARLIDSHPTVPLEPMGFPADWRFILGVVRREAGGE</sequence>
<comment type="caution">
    <text evidence="1">The sequence shown here is derived from an EMBL/GenBank/DDBJ whole genome shotgun (WGS) entry which is preliminary data.</text>
</comment>
<keyword evidence="2" id="KW-1185">Reference proteome</keyword>
<dbReference type="RefSeq" id="WP_219059412.1">
    <property type="nucleotide sequence ID" value="NZ_JAHBBH010000043.1"/>
</dbReference>
<evidence type="ECO:0000313" key="2">
    <source>
        <dbReference type="Proteomes" id="UP000700815"/>
    </source>
</evidence>
<dbReference type="EMBL" id="JAHBBH010000043">
    <property type="protein sequence ID" value="MBW3093439.1"/>
    <property type="molecule type" value="Genomic_DNA"/>
</dbReference>
<feature type="non-terminal residue" evidence="1">
    <location>
        <position position="1"/>
    </location>
</feature>
<evidence type="ECO:0000313" key="1">
    <source>
        <dbReference type="EMBL" id="MBW3093439.1"/>
    </source>
</evidence>
<dbReference type="Pfam" id="PF07751">
    <property type="entry name" value="Abi_2"/>
    <property type="match status" value="1"/>
</dbReference>